<sequence length="568" mass="62920">MMQSAGGGGGGGGGRRGWHKRGLARQPEPCGIVESSPPHGIKPLGAAFLSARNHVQDRNESLGDFAIFGDEELLLVLEYLHPRDLCKLACVSRYLRAFASHDELWQAHCEQLFQARPFSYATNWKTSYMRACARGGCDEVSQGACHDSTSTDSSGSQPPQQSAQPEHHQQGQEQDEEQEQEGHATDLAVYSDYLYSSWFYAAACIDPSWLEEETMPRIELSPAEFQAQYESKQKPVILKGLAKSWPAFKLWPDGGIKSVCPKNTLFKAGTFNVTLDAFDTYSPHQCDQRPLYIFDKHFADKCPQLGQQYSVPEHFSTDLFSSIEGANRPNYRWLIVGPAKSGSTWHKDPNSTAAWNALVEGEKRWIMTPPNYPPPGVYPSPDGSAVATPISVTEWFISYYEALQQSGIPYVEGTQRPGDVVFVPHGWWHVVLNTKPSIAVTQNYAGAPNLFAVLRFIGTKPDQVSGVAQDVNLYEELVHGLRQHHPEMMAVVQRELDTRKRTHKRAHGSRRRVADGNDTIGGTRRDSDDDDDGGGGGADDGDEEHDGLARKKPKGPSVVKPFSFNFAS</sequence>
<gene>
    <name evidence="8" type="ORF">PTSG_01273</name>
</gene>
<dbReference type="Gene3D" id="1.20.1280.50">
    <property type="match status" value="1"/>
</dbReference>
<dbReference type="SMART" id="SM00558">
    <property type="entry name" value="JmjC"/>
    <property type="match status" value="1"/>
</dbReference>
<dbReference type="InterPro" id="IPR050910">
    <property type="entry name" value="JMJD6_ArgDemeth/LysHydrox"/>
</dbReference>
<keyword evidence="5" id="KW-0539">Nucleus</keyword>
<reference evidence="8" key="1">
    <citation type="submission" date="2009-08" db="EMBL/GenBank/DDBJ databases">
        <title>Annotation of Salpingoeca rosetta.</title>
        <authorList>
            <consortium name="The Broad Institute Genome Sequencing Platform"/>
            <person name="Russ C."/>
            <person name="Cuomo C."/>
            <person name="Burger G."/>
            <person name="Gray M.W."/>
            <person name="Holland P.W.H."/>
            <person name="King N."/>
            <person name="Lang F.B.F."/>
            <person name="Roger A.J."/>
            <person name="Ruiz-Trillo I."/>
            <person name="Young S.K."/>
            <person name="Zeng Q."/>
            <person name="Gargeya S."/>
            <person name="Alvarado L."/>
            <person name="Berlin A."/>
            <person name="Chapman S.B."/>
            <person name="Chen Z."/>
            <person name="Freedman E."/>
            <person name="Gellesch M."/>
            <person name="Goldberg J."/>
            <person name="Griggs A."/>
            <person name="Gujja S."/>
            <person name="Heilman E."/>
            <person name="Heiman D."/>
            <person name="Howarth C."/>
            <person name="Mehta T."/>
            <person name="Neiman D."/>
            <person name="Pearson M."/>
            <person name="Roberts A."/>
            <person name="Saif S."/>
            <person name="Shea T."/>
            <person name="Shenoy N."/>
            <person name="Sisk P."/>
            <person name="Stolte C."/>
            <person name="Sykes S."/>
            <person name="White J."/>
            <person name="Yandava C."/>
            <person name="Haas B."/>
            <person name="Nusbaum C."/>
            <person name="Birren B."/>
        </authorList>
    </citation>
    <scope>NUCLEOTIDE SEQUENCE [LARGE SCALE GENOMIC DNA]</scope>
    <source>
        <strain evidence="8">ATCC 50818</strain>
    </source>
</reference>
<feature type="compositionally biased region" description="Basic residues" evidence="6">
    <location>
        <begin position="500"/>
        <end position="511"/>
    </location>
</feature>
<evidence type="ECO:0000256" key="2">
    <source>
        <dbReference type="ARBA" id="ARBA00022723"/>
    </source>
</evidence>
<dbReference type="OrthoDB" id="424465at2759"/>
<evidence type="ECO:0000256" key="3">
    <source>
        <dbReference type="ARBA" id="ARBA00023002"/>
    </source>
</evidence>
<evidence type="ECO:0000256" key="5">
    <source>
        <dbReference type="ARBA" id="ARBA00023242"/>
    </source>
</evidence>
<dbReference type="PROSITE" id="PS51184">
    <property type="entry name" value="JMJC"/>
    <property type="match status" value="1"/>
</dbReference>
<evidence type="ECO:0000259" key="7">
    <source>
        <dbReference type="PROSITE" id="PS51184"/>
    </source>
</evidence>
<keyword evidence="9" id="KW-1185">Reference proteome</keyword>
<keyword evidence="3" id="KW-0560">Oxidoreductase</keyword>
<dbReference type="EMBL" id="GL832958">
    <property type="protein sequence ID" value="EGD80683.1"/>
    <property type="molecule type" value="Genomic_DNA"/>
</dbReference>
<feature type="compositionally biased region" description="Low complexity" evidence="6">
    <location>
        <begin position="146"/>
        <end position="164"/>
    </location>
</feature>
<evidence type="ECO:0000256" key="4">
    <source>
        <dbReference type="ARBA" id="ARBA00023004"/>
    </source>
</evidence>
<dbReference type="GO" id="GO:0046872">
    <property type="term" value="F:metal ion binding"/>
    <property type="evidence" value="ECO:0007669"/>
    <property type="project" value="UniProtKB-KW"/>
</dbReference>
<dbReference type="GO" id="GO:0005634">
    <property type="term" value="C:nucleus"/>
    <property type="evidence" value="ECO:0007669"/>
    <property type="project" value="UniProtKB-SubCell"/>
</dbReference>
<dbReference type="GeneID" id="16077839"/>
<dbReference type="KEGG" id="sre:PTSG_01273"/>
<dbReference type="SUPFAM" id="SSF51197">
    <property type="entry name" value="Clavaminate synthase-like"/>
    <property type="match status" value="1"/>
</dbReference>
<dbReference type="InParanoid" id="F2TZV5"/>
<accession>F2TZV5</accession>
<evidence type="ECO:0000313" key="8">
    <source>
        <dbReference type="EMBL" id="EGD80683.1"/>
    </source>
</evidence>
<feature type="compositionally biased region" description="Acidic residues" evidence="6">
    <location>
        <begin position="528"/>
        <end position="545"/>
    </location>
</feature>
<dbReference type="eggNOG" id="KOG2130">
    <property type="taxonomic scope" value="Eukaryota"/>
</dbReference>
<dbReference type="InterPro" id="IPR036047">
    <property type="entry name" value="F-box-like_dom_sf"/>
</dbReference>
<feature type="region of interest" description="Disordered" evidence="6">
    <location>
        <begin position="143"/>
        <end position="182"/>
    </location>
</feature>
<evidence type="ECO:0000313" key="9">
    <source>
        <dbReference type="Proteomes" id="UP000007799"/>
    </source>
</evidence>
<dbReference type="GO" id="GO:0016491">
    <property type="term" value="F:oxidoreductase activity"/>
    <property type="evidence" value="ECO:0007669"/>
    <property type="project" value="UniProtKB-KW"/>
</dbReference>
<dbReference type="Pfam" id="PF12937">
    <property type="entry name" value="F-box-like"/>
    <property type="match status" value="1"/>
</dbReference>
<dbReference type="InterPro" id="IPR003347">
    <property type="entry name" value="JmjC_dom"/>
</dbReference>
<comment type="subcellular location">
    <subcellularLocation>
        <location evidence="1">Nucleus</location>
    </subcellularLocation>
</comment>
<dbReference type="GO" id="GO:0000987">
    <property type="term" value="F:cis-regulatory region sequence-specific DNA binding"/>
    <property type="evidence" value="ECO:0007669"/>
    <property type="project" value="TreeGrafter"/>
</dbReference>
<evidence type="ECO:0000256" key="6">
    <source>
        <dbReference type="SAM" id="MobiDB-lite"/>
    </source>
</evidence>
<feature type="region of interest" description="Disordered" evidence="6">
    <location>
        <begin position="497"/>
        <end position="568"/>
    </location>
</feature>
<dbReference type="AlphaFoldDB" id="F2TZV5"/>
<dbReference type="FunFam" id="2.60.120.650:FF:000045">
    <property type="entry name" value="F-box protein At1g78280"/>
    <property type="match status" value="1"/>
</dbReference>
<evidence type="ECO:0000256" key="1">
    <source>
        <dbReference type="ARBA" id="ARBA00004123"/>
    </source>
</evidence>
<dbReference type="Pfam" id="PF02373">
    <property type="entry name" value="JmjC"/>
    <property type="match status" value="1"/>
</dbReference>
<dbReference type="Gene3D" id="2.60.120.650">
    <property type="entry name" value="Cupin"/>
    <property type="match status" value="1"/>
</dbReference>
<dbReference type="Proteomes" id="UP000007799">
    <property type="component" value="Unassembled WGS sequence"/>
</dbReference>
<proteinExistence type="predicted"/>
<organism evidence="9">
    <name type="scientific">Salpingoeca rosetta (strain ATCC 50818 / BSB-021)</name>
    <dbReference type="NCBI Taxonomy" id="946362"/>
    <lineage>
        <taxon>Eukaryota</taxon>
        <taxon>Choanoflagellata</taxon>
        <taxon>Craspedida</taxon>
        <taxon>Salpingoecidae</taxon>
        <taxon>Salpingoeca</taxon>
    </lineage>
</organism>
<name>F2TZV5_SALR5</name>
<dbReference type="PANTHER" id="PTHR12480:SF21">
    <property type="entry name" value="JMJC DOMAIN-CONTAINING PROTEIN 8"/>
    <property type="match status" value="1"/>
</dbReference>
<protein>
    <recommendedName>
        <fullName evidence="7">JmjC domain-containing protein</fullName>
    </recommendedName>
</protein>
<feature type="compositionally biased region" description="Gly residues" evidence="6">
    <location>
        <begin position="1"/>
        <end position="15"/>
    </location>
</feature>
<feature type="domain" description="JmjC" evidence="7">
    <location>
        <begin position="300"/>
        <end position="461"/>
    </location>
</feature>
<keyword evidence="2" id="KW-0479">Metal-binding</keyword>
<dbReference type="InterPro" id="IPR001810">
    <property type="entry name" value="F-box_dom"/>
</dbReference>
<dbReference type="PANTHER" id="PTHR12480">
    <property type="entry name" value="ARGININE DEMETHYLASE AND LYSYL-HYDROXYLASE JMJD"/>
    <property type="match status" value="1"/>
</dbReference>
<feature type="region of interest" description="Disordered" evidence="6">
    <location>
        <begin position="1"/>
        <end position="22"/>
    </location>
</feature>
<dbReference type="STRING" id="946362.F2TZV5"/>
<keyword evidence="4" id="KW-0408">Iron</keyword>
<dbReference type="SUPFAM" id="SSF81383">
    <property type="entry name" value="F-box domain"/>
    <property type="match status" value="1"/>
</dbReference>
<dbReference type="RefSeq" id="XP_004997244.1">
    <property type="nucleotide sequence ID" value="XM_004997187.1"/>
</dbReference>
<dbReference type="OMA" id="WPAYKNW"/>